<proteinExistence type="predicted"/>
<evidence type="ECO:0008006" key="4">
    <source>
        <dbReference type="Google" id="ProtNLM"/>
    </source>
</evidence>
<organism evidence="2 3">
    <name type="scientific">Thalassotalea insulae</name>
    <dbReference type="NCBI Taxonomy" id="2056778"/>
    <lineage>
        <taxon>Bacteria</taxon>
        <taxon>Pseudomonadati</taxon>
        <taxon>Pseudomonadota</taxon>
        <taxon>Gammaproteobacteria</taxon>
        <taxon>Alteromonadales</taxon>
        <taxon>Colwelliaceae</taxon>
        <taxon>Thalassotalea</taxon>
    </lineage>
</organism>
<evidence type="ECO:0000256" key="1">
    <source>
        <dbReference type="SAM" id="SignalP"/>
    </source>
</evidence>
<protein>
    <recommendedName>
        <fullName evidence="4">PEP-CTERM sorting domain-containing protein</fullName>
    </recommendedName>
</protein>
<reference evidence="2 3" key="1">
    <citation type="submission" date="2023-03" db="EMBL/GenBank/DDBJ databases">
        <title>Draft genome sequence of Thalassotalea insulae KCTC 62186T.</title>
        <authorList>
            <person name="Sawabe T."/>
        </authorList>
    </citation>
    <scope>NUCLEOTIDE SEQUENCE [LARGE SCALE GENOMIC DNA]</scope>
    <source>
        <strain evidence="2 3">KCTC 62186</strain>
    </source>
</reference>
<dbReference type="RefSeq" id="WP_284242775.1">
    <property type="nucleotide sequence ID" value="NZ_BSST01000001.1"/>
</dbReference>
<dbReference type="Proteomes" id="UP001157186">
    <property type="component" value="Unassembled WGS sequence"/>
</dbReference>
<dbReference type="SUPFAM" id="SSF49384">
    <property type="entry name" value="Carbohydrate-binding domain"/>
    <property type="match status" value="1"/>
</dbReference>
<evidence type="ECO:0000313" key="3">
    <source>
        <dbReference type="Proteomes" id="UP001157186"/>
    </source>
</evidence>
<gene>
    <name evidence="2" type="ORF">tinsulaeT_03100</name>
</gene>
<comment type="caution">
    <text evidence="2">The sequence shown here is derived from an EMBL/GenBank/DDBJ whole genome shotgun (WGS) entry which is preliminary data.</text>
</comment>
<sequence length="184" mass="19764">MKHLFLLLTFIVSISSQATIIALDFDQAEYDINDTITGQLVASDLSYTLGGFAGTISFDSSSLALTGWSFGNGFDDGFGSYSFADDSISGSLYLDDYADLFADEAMLIANQGANFVLASFSFTALTAGAHTVNLDQGLEVVSFDNLMLDTFDQQSASFQVSQVPEPMTSLLFASCLVLLARKRC</sequence>
<dbReference type="InterPro" id="IPR008965">
    <property type="entry name" value="CBM2/CBM3_carb-bd_dom_sf"/>
</dbReference>
<dbReference type="EMBL" id="BSST01000001">
    <property type="protein sequence ID" value="GLX76970.1"/>
    <property type="molecule type" value="Genomic_DNA"/>
</dbReference>
<accession>A0ABQ6GQL6</accession>
<name>A0ABQ6GQL6_9GAMM</name>
<evidence type="ECO:0000313" key="2">
    <source>
        <dbReference type="EMBL" id="GLX76970.1"/>
    </source>
</evidence>
<feature type="signal peptide" evidence="1">
    <location>
        <begin position="1"/>
        <end position="18"/>
    </location>
</feature>
<keyword evidence="3" id="KW-1185">Reference proteome</keyword>
<feature type="chain" id="PRO_5045042944" description="PEP-CTERM sorting domain-containing protein" evidence="1">
    <location>
        <begin position="19"/>
        <end position="184"/>
    </location>
</feature>
<keyword evidence="1" id="KW-0732">Signal</keyword>